<reference evidence="6" key="3">
    <citation type="submission" date="2020-12" db="UniProtKB">
        <authorList>
            <consortium name="EnsemblPlants"/>
        </authorList>
    </citation>
    <scope>IDENTIFICATION</scope>
</reference>
<reference evidence="6 7" key="1">
    <citation type="journal article" date="2008" name="Science">
        <title>The Physcomitrella genome reveals evolutionary insights into the conquest of land by plants.</title>
        <authorList>
            <person name="Rensing S."/>
            <person name="Lang D."/>
            <person name="Zimmer A."/>
            <person name="Terry A."/>
            <person name="Salamov A."/>
            <person name="Shapiro H."/>
            <person name="Nishiyama T."/>
            <person name="Perroud P.-F."/>
            <person name="Lindquist E."/>
            <person name="Kamisugi Y."/>
            <person name="Tanahashi T."/>
            <person name="Sakakibara K."/>
            <person name="Fujita T."/>
            <person name="Oishi K."/>
            <person name="Shin-I T."/>
            <person name="Kuroki Y."/>
            <person name="Toyoda A."/>
            <person name="Suzuki Y."/>
            <person name="Hashimoto A."/>
            <person name="Yamaguchi K."/>
            <person name="Sugano A."/>
            <person name="Kohara Y."/>
            <person name="Fujiyama A."/>
            <person name="Anterola A."/>
            <person name="Aoki S."/>
            <person name="Ashton N."/>
            <person name="Barbazuk W.B."/>
            <person name="Barker E."/>
            <person name="Bennetzen J."/>
            <person name="Bezanilla M."/>
            <person name="Blankenship R."/>
            <person name="Cho S.H."/>
            <person name="Dutcher S."/>
            <person name="Estelle M."/>
            <person name="Fawcett J.A."/>
            <person name="Gundlach H."/>
            <person name="Hanada K."/>
            <person name="Heyl A."/>
            <person name="Hicks K.A."/>
            <person name="Hugh J."/>
            <person name="Lohr M."/>
            <person name="Mayer K."/>
            <person name="Melkozernov A."/>
            <person name="Murata T."/>
            <person name="Nelson D."/>
            <person name="Pils B."/>
            <person name="Prigge M."/>
            <person name="Reiss B."/>
            <person name="Renner T."/>
            <person name="Rombauts S."/>
            <person name="Rushton P."/>
            <person name="Sanderfoot A."/>
            <person name="Schween G."/>
            <person name="Shiu S.-H."/>
            <person name="Stueber K."/>
            <person name="Theodoulou F.L."/>
            <person name="Tu H."/>
            <person name="Van de Peer Y."/>
            <person name="Verrier P.J."/>
            <person name="Waters E."/>
            <person name="Wood A."/>
            <person name="Yang L."/>
            <person name="Cove D."/>
            <person name="Cuming A."/>
            <person name="Hasebe M."/>
            <person name="Lucas S."/>
            <person name="Mishler D.B."/>
            <person name="Reski R."/>
            <person name="Grigoriev I."/>
            <person name="Quatrano R.S."/>
            <person name="Boore J.L."/>
        </authorList>
    </citation>
    <scope>NUCLEOTIDE SEQUENCE [LARGE SCALE GENOMIC DNA]</scope>
    <source>
        <strain evidence="6 7">cv. Gransden 2004</strain>
    </source>
</reference>
<dbReference type="EMBL" id="ABEU02000006">
    <property type="status" value="NOT_ANNOTATED_CDS"/>
    <property type="molecule type" value="Genomic_DNA"/>
</dbReference>
<dbReference type="InterPro" id="IPR031100">
    <property type="entry name" value="LOG_fam"/>
</dbReference>
<evidence type="ECO:0000256" key="4">
    <source>
        <dbReference type="ARBA" id="ARBA00047718"/>
    </source>
</evidence>
<dbReference type="PANTHER" id="PTHR31223:SF70">
    <property type="entry name" value="LOG FAMILY PROTEIN YJL055W"/>
    <property type="match status" value="1"/>
</dbReference>
<dbReference type="InterPro" id="IPR005269">
    <property type="entry name" value="LOG"/>
</dbReference>
<reference evidence="6 7" key="2">
    <citation type="journal article" date="2018" name="Plant J.">
        <title>The Physcomitrella patens chromosome-scale assembly reveals moss genome structure and evolution.</title>
        <authorList>
            <person name="Lang D."/>
            <person name="Ullrich K.K."/>
            <person name="Murat F."/>
            <person name="Fuchs J."/>
            <person name="Jenkins J."/>
            <person name="Haas F.B."/>
            <person name="Piednoel M."/>
            <person name="Gundlach H."/>
            <person name="Van Bel M."/>
            <person name="Meyberg R."/>
            <person name="Vives C."/>
            <person name="Morata J."/>
            <person name="Symeonidi A."/>
            <person name="Hiss M."/>
            <person name="Muchero W."/>
            <person name="Kamisugi Y."/>
            <person name="Saleh O."/>
            <person name="Blanc G."/>
            <person name="Decker E.L."/>
            <person name="van Gessel N."/>
            <person name="Grimwood J."/>
            <person name="Hayes R.D."/>
            <person name="Graham S.W."/>
            <person name="Gunter L.E."/>
            <person name="McDaniel S.F."/>
            <person name="Hoernstein S.N.W."/>
            <person name="Larsson A."/>
            <person name="Li F.W."/>
            <person name="Perroud P.F."/>
            <person name="Phillips J."/>
            <person name="Ranjan P."/>
            <person name="Rokshar D.S."/>
            <person name="Rothfels C.J."/>
            <person name="Schneider L."/>
            <person name="Shu S."/>
            <person name="Stevenson D.W."/>
            <person name="Thummler F."/>
            <person name="Tillich M."/>
            <person name="Villarreal Aguilar J.C."/>
            <person name="Widiez T."/>
            <person name="Wong G.K."/>
            <person name="Wymore A."/>
            <person name="Zhang Y."/>
            <person name="Zimmer A.D."/>
            <person name="Quatrano R.S."/>
            <person name="Mayer K.F.X."/>
            <person name="Goodstein D."/>
            <person name="Casacuberta J.M."/>
            <person name="Vandepoele K."/>
            <person name="Reski R."/>
            <person name="Cuming A.C."/>
            <person name="Tuskan G.A."/>
            <person name="Maumus F."/>
            <person name="Salse J."/>
            <person name="Schmutz J."/>
            <person name="Rensing S.A."/>
        </authorList>
    </citation>
    <scope>NUCLEOTIDE SEQUENCE [LARGE SCALE GENOMIC DNA]</scope>
    <source>
        <strain evidence="6 7">cv. Gransden 2004</strain>
    </source>
</reference>
<sequence>MEDQLGTSDNDASTAKRFRRICVFCGSSSGRKDVFTNEALSLGRELVKREIDLVYGGGSIGLMGQVAQTVDSGGGNVVGVIPKALLGKEITGSTVGELIVVGDMHQRKAEMARQADAFIALPGGYGTLEELVEVITWNQLGIHLKPVGLLNVDGFYDTLLTFFDKQLEEEFFDNSARNIVMSANTSSELLDKLEVVAILIHHSCYAIPALSWNDTDSTSGLSAHAISIASIVGVHTCFRCGAGVMLGDGPACTLRLQRWPQGWTQQVKPYGSFDYDRHKLYLLQMHYCRRTILETHHKPHKDYVEVRLNLQAFSAITLELSGKIGPSSAFATRGVDSPMLSFCADQSLMSSQDKRSLAAWLRVHDL</sequence>
<dbReference type="AlphaFoldDB" id="A0A7I4EE59"/>
<dbReference type="GO" id="GO:0009691">
    <property type="term" value="P:cytokinin biosynthetic process"/>
    <property type="evidence" value="ECO:0000318"/>
    <property type="project" value="GO_Central"/>
</dbReference>
<dbReference type="SUPFAM" id="SSF102405">
    <property type="entry name" value="MCP/YpsA-like"/>
    <property type="match status" value="1"/>
</dbReference>
<comment type="similarity">
    <text evidence="1">Belongs to the LOG family.</text>
</comment>
<dbReference type="Pfam" id="PF03641">
    <property type="entry name" value="Lysine_decarbox"/>
    <property type="match status" value="1"/>
</dbReference>
<keyword evidence="3" id="KW-0203">Cytokinin biosynthesis</keyword>
<comment type="catalytic activity">
    <reaction evidence="4">
        <text>N(6)-(dimethylallyl)adenosine 5'-phosphate + H2O = N(6)-dimethylallyladenine + D-ribose 5-phosphate</text>
        <dbReference type="Rhea" id="RHEA:48560"/>
        <dbReference type="ChEBI" id="CHEBI:15377"/>
        <dbReference type="ChEBI" id="CHEBI:17660"/>
        <dbReference type="ChEBI" id="CHEBI:57526"/>
        <dbReference type="ChEBI" id="CHEBI:78346"/>
        <dbReference type="EC" id="3.2.2.n1"/>
    </reaction>
</comment>
<dbReference type="Gene3D" id="3.40.50.450">
    <property type="match status" value="1"/>
</dbReference>
<keyword evidence="7" id="KW-1185">Reference proteome</keyword>
<protein>
    <recommendedName>
        <fullName evidence="2">cytokinin riboside 5'-monophosphate phosphoribohydrolase</fullName>
        <ecNumber evidence="2">3.2.2.n1</ecNumber>
    </recommendedName>
</protein>
<dbReference type="GO" id="GO:0005634">
    <property type="term" value="C:nucleus"/>
    <property type="evidence" value="ECO:0000318"/>
    <property type="project" value="GO_Central"/>
</dbReference>
<gene>
    <name evidence="6" type="primary">LOC112284066</name>
</gene>
<dbReference type="Gramene" id="Pp3c6_28650V3.4">
    <property type="protein sequence ID" value="Pp3c6_28650V3.4"/>
    <property type="gene ID" value="Pp3c6_28650"/>
</dbReference>
<proteinExistence type="inferred from homology"/>
<dbReference type="EnsemblPlants" id="Pp3c6_28650V3.4">
    <property type="protein sequence ID" value="Pp3c6_28650V3.4"/>
    <property type="gene ID" value="Pp3c6_28650"/>
</dbReference>
<dbReference type="EC" id="3.2.2.n1" evidence="2"/>
<dbReference type="InParanoid" id="A0A7I4EE59"/>
<dbReference type="Proteomes" id="UP000006727">
    <property type="component" value="Chromosome 6"/>
</dbReference>
<evidence type="ECO:0000256" key="3">
    <source>
        <dbReference type="ARBA" id="ARBA00022712"/>
    </source>
</evidence>
<accession>A0A7I4EE59</accession>
<comment type="catalytic activity">
    <reaction evidence="5">
        <text>9-ribosyl-trans-zeatin 5'-phosphate + H2O = trans-zeatin + D-ribose 5-phosphate</text>
        <dbReference type="Rhea" id="RHEA:48564"/>
        <dbReference type="ChEBI" id="CHEBI:15377"/>
        <dbReference type="ChEBI" id="CHEBI:16522"/>
        <dbReference type="ChEBI" id="CHEBI:78346"/>
        <dbReference type="ChEBI" id="CHEBI:87947"/>
        <dbReference type="EC" id="3.2.2.n1"/>
    </reaction>
</comment>
<evidence type="ECO:0000256" key="1">
    <source>
        <dbReference type="ARBA" id="ARBA00006763"/>
    </source>
</evidence>
<evidence type="ECO:0000313" key="6">
    <source>
        <dbReference type="EnsemblPlants" id="Pp3c6_28650V3.4"/>
    </source>
</evidence>
<evidence type="ECO:0000256" key="2">
    <source>
        <dbReference type="ARBA" id="ARBA00012205"/>
    </source>
</evidence>
<dbReference type="NCBIfam" id="TIGR00730">
    <property type="entry name" value="Rossman fold protein, TIGR00730 family"/>
    <property type="match status" value="1"/>
</dbReference>
<dbReference type="PANTHER" id="PTHR31223">
    <property type="entry name" value="LOG FAMILY PROTEIN YJL055W"/>
    <property type="match status" value="1"/>
</dbReference>
<evidence type="ECO:0000313" key="7">
    <source>
        <dbReference type="Proteomes" id="UP000006727"/>
    </source>
</evidence>
<evidence type="ECO:0000256" key="5">
    <source>
        <dbReference type="ARBA" id="ARBA00049153"/>
    </source>
</evidence>
<dbReference type="GO" id="GO:0102682">
    <property type="term" value="F:cytokinin riboside 5'-monophosphate phosphoribohydrolase activity"/>
    <property type="evidence" value="ECO:0000318"/>
    <property type="project" value="GO_Central"/>
</dbReference>
<organism evidence="6 7">
    <name type="scientific">Physcomitrium patens</name>
    <name type="common">Spreading-leaved earth moss</name>
    <name type="synonym">Physcomitrella patens</name>
    <dbReference type="NCBI Taxonomy" id="3218"/>
    <lineage>
        <taxon>Eukaryota</taxon>
        <taxon>Viridiplantae</taxon>
        <taxon>Streptophyta</taxon>
        <taxon>Embryophyta</taxon>
        <taxon>Bryophyta</taxon>
        <taxon>Bryophytina</taxon>
        <taxon>Bryopsida</taxon>
        <taxon>Funariidae</taxon>
        <taxon>Funariales</taxon>
        <taxon>Funariaceae</taxon>
        <taxon>Physcomitrium</taxon>
    </lineage>
</organism>
<name>A0A7I4EE59_PHYPA</name>
<dbReference type="GO" id="GO:0005829">
    <property type="term" value="C:cytosol"/>
    <property type="evidence" value="ECO:0000318"/>
    <property type="project" value="GO_Central"/>
</dbReference>